<evidence type="ECO:0008006" key="3">
    <source>
        <dbReference type="Google" id="ProtNLM"/>
    </source>
</evidence>
<evidence type="ECO:0000313" key="2">
    <source>
        <dbReference type="Proteomes" id="UP000048984"/>
    </source>
</evidence>
<reference evidence="1 2" key="2">
    <citation type="submission" date="2015-10" db="EMBL/GenBank/DDBJ databases">
        <title>Draft Genome Sequence of Prosthecomicrobium hirschii ATCC 27832.</title>
        <authorList>
            <person name="Daniel J."/>
            <person name="Givan S.A."/>
            <person name="Brun Y.V."/>
            <person name="Brown P.J."/>
        </authorList>
    </citation>
    <scope>NUCLEOTIDE SEQUENCE [LARGE SCALE GENOMIC DNA]</scope>
    <source>
        <strain evidence="1 2">16</strain>
    </source>
</reference>
<gene>
    <name evidence="1" type="ORF">ABB55_00775</name>
</gene>
<evidence type="ECO:0000313" key="1">
    <source>
        <dbReference type="EMBL" id="KPL50937.1"/>
    </source>
</evidence>
<proteinExistence type="predicted"/>
<reference evidence="1 2" key="1">
    <citation type="submission" date="2015-09" db="EMBL/GenBank/DDBJ databases">
        <authorList>
            <consortium name="Swine Surveillance"/>
        </authorList>
    </citation>
    <scope>NUCLEOTIDE SEQUENCE [LARGE SCALE GENOMIC DNA]</scope>
    <source>
        <strain evidence="1 2">16</strain>
    </source>
</reference>
<organism evidence="1 2">
    <name type="scientific">Prosthecodimorpha hirschii</name>
    <dbReference type="NCBI Taxonomy" id="665126"/>
    <lineage>
        <taxon>Bacteria</taxon>
        <taxon>Pseudomonadati</taxon>
        <taxon>Pseudomonadota</taxon>
        <taxon>Alphaproteobacteria</taxon>
        <taxon>Hyphomicrobiales</taxon>
        <taxon>Ancalomicrobiaceae</taxon>
        <taxon>Prosthecodimorpha</taxon>
    </lineage>
</organism>
<dbReference type="AlphaFoldDB" id="A0A0N8GEA0"/>
<dbReference type="RefSeq" id="WP_054357100.1">
    <property type="nucleotide sequence ID" value="NZ_JAPCYQ010000001.1"/>
</dbReference>
<dbReference type="Pfam" id="PF07617">
    <property type="entry name" value="DUF1579"/>
    <property type="match status" value="1"/>
</dbReference>
<keyword evidence="2" id="KW-1185">Reference proteome</keyword>
<sequence>MPEPTAEHRWLERFVGTWTMTGHDGVGSWVETIRSIGGLWVIAEGEGEMGGCGRHTTVMTIGFDPAKGRFLGTFLGSMMTHLWIYEGVLDGDRLVLDTVGPDMSSSGGLKRFQDIIELMPDGSRRLTSLIETDDGTWKTFMEAAYSRA</sequence>
<dbReference type="EMBL" id="LJYW01000001">
    <property type="protein sequence ID" value="KPL50937.1"/>
    <property type="molecule type" value="Genomic_DNA"/>
</dbReference>
<dbReference type="Proteomes" id="UP000048984">
    <property type="component" value="Unassembled WGS sequence"/>
</dbReference>
<dbReference type="InterPro" id="IPR011473">
    <property type="entry name" value="DUF1579"/>
</dbReference>
<accession>A0A0N8GEA0</accession>
<protein>
    <recommendedName>
        <fullName evidence="3">DUF1579 domain-containing protein</fullName>
    </recommendedName>
</protein>
<dbReference type="STRING" id="665126.ABB55_00775"/>
<comment type="caution">
    <text evidence="1">The sequence shown here is derived from an EMBL/GenBank/DDBJ whole genome shotgun (WGS) entry which is preliminary data.</text>
</comment>
<name>A0A0N8GEA0_9HYPH</name>